<dbReference type="AlphaFoldDB" id="A0A1Z4VMK3"/>
<reference evidence="6 7" key="1">
    <citation type="submission" date="2017-05" db="EMBL/GenBank/DDBJ databases">
        <title>Thiocyanate degradation by Thiohalobacter thiocyanaticus FOKN1.</title>
        <authorList>
            <person name="Oshiki M."/>
            <person name="Fukushima T."/>
            <person name="Kawano S."/>
            <person name="Nakagawa J."/>
        </authorList>
    </citation>
    <scope>NUCLEOTIDE SEQUENCE [LARGE SCALE GENOMIC DNA]</scope>
    <source>
        <strain evidence="6 7">FOKN1</strain>
    </source>
</reference>
<gene>
    <name evidence="6" type="ORF">FOKN1_0329</name>
</gene>
<protein>
    <submittedName>
        <fullName evidence="6">2-polyprenylphenol hydroxylase and related flavodoxin oxidoreductases</fullName>
    </submittedName>
</protein>
<evidence type="ECO:0000313" key="6">
    <source>
        <dbReference type="EMBL" id="BAZ92733.1"/>
    </source>
</evidence>
<dbReference type="InterPro" id="IPR017927">
    <property type="entry name" value="FAD-bd_FR_type"/>
</dbReference>
<dbReference type="Gene3D" id="2.40.30.10">
    <property type="entry name" value="Translation factors"/>
    <property type="match status" value="1"/>
</dbReference>
<dbReference type="GO" id="GO:0008218">
    <property type="term" value="P:bioluminescence"/>
    <property type="evidence" value="ECO:0007669"/>
    <property type="project" value="UniProtKB-KW"/>
</dbReference>
<dbReference type="InterPro" id="IPR039261">
    <property type="entry name" value="FNR_nucleotide-bd"/>
</dbReference>
<accession>A0A1Z4VMK3</accession>
<dbReference type="PROSITE" id="PS51384">
    <property type="entry name" value="FAD_FR"/>
    <property type="match status" value="1"/>
</dbReference>
<dbReference type="PRINTS" id="PR00410">
    <property type="entry name" value="PHEHYDRXLASE"/>
</dbReference>
<dbReference type="GO" id="GO:0016491">
    <property type="term" value="F:oxidoreductase activity"/>
    <property type="evidence" value="ECO:0007669"/>
    <property type="project" value="UniProtKB-KW"/>
</dbReference>
<dbReference type="PANTHER" id="PTHR47354">
    <property type="entry name" value="NADH OXIDOREDUCTASE HCR"/>
    <property type="match status" value="1"/>
</dbReference>
<sequence>MGDNRRLCLSCVLDYMAYQVKIEPSGHTFSVEAGESVLEAALRQGIELPYGCRGGSCGSCRGRVIRGSVDYPDDVLPPALEPDEAAAGQALFCQAMPREDLSIEIRELDTPAQIEVKNMPVRVAEMQRLCHDVYLLRLKLPTTERLQFFAGQYIEILLKDGRRRAFSIANAPHDDEYIDLHIRLIEGGEFTQYVFNEMQPKTILRIEGPLGQFYLREESPRPILMMAGGTGYAPLKGMLEHAFHVGITRPIHLFWGVRSRRDLYAHDQISHWAREHANFHYTPVLSEPLAEDDWDGETGLVLGALLEHYPEPAGYDIYMSGPPAMVEAGRQSFLGRGVPMEQMFADAFEFAADTRDKAAQGGG</sequence>
<evidence type="ECO:0000259" key="5">
    <source>
        <dbReference type="PROSITE" id="PS51384"/>
    </source>
</evidence>
<keyword evidence="2" id="KW-0455">Luminescence</keyword>
<dbReference type="InterPro" id="IPR001041">
    <property type="entry name" value="2Fe-2S_ferredoxin-type"/>
</dbReference>
<dbReference type="Proteomes" id="UP000218765">
    <property type="component" value="Chromosome"/>
</dbReference>
<dbReference type="CDD" id="cd06189">
    <property type="entry name" value="flavin_oxioreductase"/>
    <property type="match status" value="1"/>
</dbReference>
<dbReference type="PANTHER" id="PTHR47354:SF7">
    <property type="entry name" value="NAD(P)H-FLAVIN REDUCTASE"/>
    <property type="match status" value="1"/>
</dbReference>
<dbReference type="InterPro" id="IPR012675">
    <property type="entry name" value="Beta-grasp_dom_sf"/>
</dbReference>
<dbReference type="InterPro" id="IPR006058">
    <property type="entry name" value="2Fe2S_fd_BS"/>
</dbReference>
<dbReference type="InterPro" id="IPR008333">
    <property type="entry name" value="Cbr1-like_FAD-bd_dom"/>
</dbReference>
<keyword evidence="7" id="KW-1185">Reference proteome</keyword>
<feature type="domain" description="FAD-binding FR-type" evidence="5">
    <location>
        <begin position="116"/>
        <end position="216"/>
    </location>
</feature>
<dbReference type="EMBL" id="AP018052">
    <property type="protein sequence ID" value="BAZ92733.1"/>
    <property type="molecule type" value="Genomic_DNA"/>
</dbReference>
<dbReference type="KEGG" id="ttc:FOKN1_0329"/>
<dbReference type="Gene3D" id="3.10.20.30">
    <property type="match status" value="1"/>
</dbReference>
<proteinExistence type="inferred from homology"/>
<evidence type="ECO:0000256" key="2">
    <source>
        <dbReference type="ARBA" id="ARBA00023223"/>
    </source>
</evidence>
<dbReference type="PROSITE" id="PS00197">
    <property type="entry name" value="2FE2S_FER_1"/>
    <property type="match status" value="1"/>
</dbReference>
<dbReference type="Gene3D" id="3.40.50.80">
    <property type="entry name" value="Nucleotide-binding domain of ferredoxin-NADP reductase (FNR) module"/>
    <property type="match status" value="1"/>
</dbReference>
<dbReference type="InterPro" id="IPR036010">
    <property type="entry name" value="2Fe-2S_ferredoxin-like_sf"/>
</dbReference>
<evidence type="ECO:0000256" key="3">
    <source>
        <dbReference type="ARBA" id="ARBA00038177"/>
    </source>
</evidence>
<feature type="domain" description="2Fe-2S ferredoxin-type" evidence="4">
    <location>
        <begin position="18"/>
        <end position="109"/>
    </location>
</feature>
<dbReference type="InterPro" id="IPR001433">
    <property type="entry name" value="OxRdtase_FAD/NAD-bd"/>
</dbReference>
<keyword evidence="1" id="KW-0560">Oxidoreductase</keyword>
<comment type="similarity">
    <text evidence="3">Belongs to the Fre/LuxG FAD/NAD(P) flavoprotein oxidoreductase family.</text>
</comment>
<dbReference type="InterPro" id="IPR050415">
    <property type="entry name" value="MRET"/>
</dbReference>
<dbReference type="SUPFAM" id="SSF52343">
    <property type="entry name" value="Ferredoxin reductase-like, C-terminal NADP-linked domain"/>
    <property type="match status" value="1"/>
</dbReference>
<dbReference type="Pfam" id="PF00175">
    <property type="entry name" value="NAD_binding_1"/>
    <property type="match status" value="1"/>
</dbReference>
<dbReference type="InterPro" id="IPR017938">
    <property type="entry name" value="Riboflavin_synthase-like_b-brl"/>
</dbReference>
<evidence type="ECO:0000259" key="4">
    <source>
        <dbReference type="PROSITE" id="PS51085"/>
    </source>
</evidence>
<dbReference type="Pfam" id="PF00111">
    <property type="entry name" value="Fer2"/>
    <property type="match status" value="1"/>
</dbReference>
<dbReference type="PROSITE" id="PS51085">
    <property type="entry name" value="2FE2S_FER_2"/>
    <property type="match status" value="1"/>
</dbReference>
<organism evidence="6 7">
    <name type="scientific">Thiohalobacter thiocyanaticus</name>
    <dbReference type="NCBI Taxonomy" id="585455"/>
    <lineage>
        <taxon>Bacteria</taxon>
        <taxon>Pseudomonadati</taxon>
        <taxon>Pseudomonadota</taxon>
        <taxon>Gammaproteobacteria</taxon>
        <taxon>Thiohalobacterales</taxon>
        <taxon>Thiohalobacteraceae</taxon>
        <taxon>Thiohalobacter</taxon>
    </lineage>
</organism>
<evidence type="ECO:0000256" key="1">
    <source>
        <dbReference type="ARBA" id="ARBA00023002"/>
    </source>
</evidence>
<evidence type="ECO:0000313" key="7">
    <source>
        <dbReference type="Proteomes" id="UP000218765"/>
    </source>
</evidence>
<dbReference type="CDD" id="cd00207">
    <property type="entry name" value="fer2"/>
    <property type="match status" value="1"/>
</dbReference>
<name>A0A1Z4VMK3_9GAMM</name>
<dbReference type="GO" id="GO:0051537">
    <property type="term" value="F:2 iron, 2 sulfur cluster binding"/>
    <property type="evidence" value="ECO:0007669"/>
    <property type="project" value="InterPro"/>
</dbReference>
<dbReference type="SUPFAM" id="SSF63380">
    <property type="entry name" value="Riboflavin synthase domain-like"/>
    <property type="match status" value="1"/>
</dbReference>
<dbReference type="Pfam" id="PF00970">
    <property type="entry name" value="FAD_binding_6"/>
    <property type="match status" value="1"/>
</dbReference>
<dbReference type="SUPFAM" id="SSF54292">
    <property type="entry name" value="2Fe-2S ferredoxin-like"/>
    <property type="match status" value="1"/>
</dbReference>